<dbReference type="InterPro" id="IPR050768">
    <property type="entry name" value="UPF0353/GerABKA_families"/>
</dbReference>
<evidence type="ECO:0000256" key="1">
    <source>
        <dbReference type="ARBA" id="ARBA00022475"/>
    </source>
</evidence>
<gene>
    <name evidence="7" type="ORF">SAMN05421640_3086</name>
</gene>
<dbReference type="AlphaFoldDB" id="A0A239LAA0"/>
<proteinExistence type="predicted"/>
<evidence type="ECO:0000259" key="6">
    <source>
        <dbReference type="PROSITE" id="PS50234"/>
    </source>
</evidence>
<evidence type="ECO:0000256" key="5">
    <source>
        <dbReference type="SAM" id="Phobius"/>
    </source>
</evidence>
<dbReference type="Proteomes" id="UP000198393">
    <property type="component" value="Unassembled WGS sequence"/>
</dbReference>
<evidence type="ECO:0000313" key="7">
    <source>
        <dbReference type="EMBL" id="SNT27205.1"/>
    </source>
</evidence>
<evidence type="ECO:0000313" key="8">
    <source>
        <dbReference type="Proteomes" id="UP000198393"/>
    </source>
</evidence>
<dbReference type="EMBL" id="FZPD01000005">
    <property type="protein sequence ID" value="SNT27205.1"/>
    <property type="molecule type" value="Genomic_DNA"/>
</dbReference>
<dbReference type="PROSITE" id="PS50234">
    <property type="entry name" value="VWFA"/>
    <property type="match status" value="1"/>
</dbReference>
<evidence type="ECO:0000256" key="4">
    <source>
        <dbReference type="ARBA" id="ARBA00023136"/>
    </source>
</evidence>
<keyword evidence="8" id="KW-1185">Reference proteome</keyword>
<dbReference type="InterPro" id="IPR002035">
    <property type="entry name" value="VWF_A"/>
</dbReference>
<evidence type="ECO:0000256" key="2">
    <source>
        <dbReference type="ARBA" id="ARBA00022692"/>
    </source>
</evidence>
<feature type="transmembrane region" description="Helical" evidence="5">
    <location>
        <begin position="298"/>
        <end position="320"/>
    </location>
</feature>
<dbReference type="OrthoDB" id="6206554at2"/>
<feature type="transmembrane region" description="Helical" evidence="5">
    <location>
        <begin position="48"/>
        <end position="66"/>
    </location>
</feature>
<dbReference type="RefSeq" id="WP_089357770.1">
    <property type="nucleotide sequence ID" value="NZ_FZPD01000005.1"/>
</dbReference>
<feature type="domain" description="VWFA" evidence="6">
    <location>
        <begin position="79"/>
        <end position="278"/>
    </location>
</feature>
<dbReference type="Pfam" id="PF13519">
    <property type="entry name" value="VWA_2"/>
    <property type="match status" value="1"/>
</dbReference>
<dbReference type="InterPro" id="IPR036465">
    <property type="entry name" value="vWFA_dom_sf"/>
</dbReference>
<feature type="transmembrane region" description="Helical" evidence="5">
    <location>
        <begin position="6"/>
        <end position="27"/>
    </location>
</feature>
<keyword evidence="3 5" id="KW-1133">Transmembrane helix</keyword>
<reference evidence="7 8" key="1">
    <citation type="submission" date="2017-06" db="EMBL/GenBank/DDBJ databases">
        <authorList>
            <person name="Kim H.J."/>
            <person name="Triplett B.A."/>
        </authorList>
    </citation>
    <scope>NUCLEOTIDE SEQUENCE [LARGE SCALE GENOMIC DNA]</scope>
    <source>
        <strain evidence="7 8">DSM 19307</strain>
    </source>
</reference>
<organism evidence="7 8">
    <name type="scientific">Ekhidna lutea</name>
    <dbReference type="NCBI Taxonomy" id="447679"/>
    <lineage>
        <taxon>Bacteria</taxon>
        <taxon>Pseudomonadati</taxon>
        <taxon>Bacteroidota</taxon>
        <taxon>Cytophagia</taxon>
        <taxon>Cytophagales</taxon>
        <taxon>Reichenbachiellaceae</taxon>
        <taxon>Ekhidna</taxon>
    </lineage>
</organism>
<keyword evidence="1" id="KW-1003">Cell membrane</keyword>
<accession>A0A239LAA0</accession>
<name>A0A239LAA0_EKHLU</name>
<dbReference type="SUPFAM" id="SSF53300">
    <property type="entry name" value="vWA-like"/>
    <property type="match status" value="1"/>
</dbReference>
<dbReference type="Gene3D" id="3.40.50.410">
    <property type="entry name" value="von Willebrand factor, type A domain"/>
    <property type="match status" value="1"/>
</dbReference>
<sequence>MKWVNAISTFELVLISIFVILYLAFIWRVISTTRRLGLPATRVLIKTILRTVYFALIITALLGPSFGDTSREVKTVGKDIFICIDLSQSMNATDVQPSRLEKVKFELKSIVEAFSSDRIGLIMFSSEAYMQCPLTYDNNALNLFIQTLNTNMVPNFGTDFGPPLEMAIEKLIADDTVVTRSKSKITILISDGEDFGDNTDEIASDLENEGITLFTLGVGTKKGSKIPTRNGFKTDNSGNEVVSQLNSTSLEDLAENTGGEYFEINESRNDVARLISAINNVEGETRDSKQVDATQNRYFYFLGLAFLLMVLDVVFSVKLIKL</sequence>
<keyword evidence="2 5" id="KW-0812">Transmembrane</keyword>
<dbReference type="SMART" id="SM00327">
    <property type="entry name" value="VWA"/>
    <property type="match status" value="1"/>
</dbReference>
<keyword evidence="4 5" id="KW-0472">Membrane</keyword>
<dbReference type="PANTHER" id="PTHR22550">
    <property type="entry name" value="SPORE GERMINATION PROTEIN"/>
    <property type="match status" value="1"/>
</dbReference>
<evidence type="ECO:0000256" key="3">
    <source>
        <dbReference type="ARBA" id="ARBA00022989"/>
    </source>
</evidence>
<protein>
    <submittedName>
        <fullName evidence="7">Ca-activated chloride channel family protein</fullName>
    </submittedName>
</protein>
<dbReference type="PANTHER" id="PTHR22550:SF5">
    <property type="entry name" value="LEUCINE ZIPPER PROTEIN 4"/>
    <property type="match status" value="1"/>
</dbReference>